<name>A0A1H2Y933_9GAMM</name>
<dbReference type="EMBL" id="FNNI01000003">
    <property type="protein sequence ID" value="SDX01328.1"/>
    <property type="molecule type" value="Genomic_DNA"/>
</dbReference>
<protein>
    <recommendedName>
        <fullName evidence="2">UPF0125 protein SAMN05443545_103394</fullName>
    </recommendedName>
</protein>
<dbReference type="NCBIfam" id="NF002490">
    <property type="entry name" value="PRK01777.1"/>
    <property type="match status" value="1"/>
</dbReference>
<dbReference type="PANTHER" id="PTHR37483">
    <property type="entry name" value="UPF0125 PROTEIN RATB"/>
    <property type="match status" value="1"/>
</dbReference>
<keyword evidence="4" id="KW-1185">Reference proteome</keyword>
<dbReference type="STRING" id="574349.SAMN05443545_103394"/>
<dbReference type="OrthoDB" id="9796575at2"/>
<dbReference type="InterPro" id="IPR005346">
    <property type="entry name" value="RnfH"/>
</dbReference>
<evidence type="ECO:0000256" key="2">
    <source>
        <dbReference type="HAMAP-Rule" id="MF_00460"/>
    </source>
</evidence>
<dbReference type="HAMAP" id="MF_00460">
    <property type="entry name" value="UPF0125_RnfH"/>
    <property type="match status" value="1"/>
</dbReference>
<evidence type="ECO:0000256" key="1">
    <source>
        <dbReference type="ARBA" id="ARBA00010645"/>
    </source>
</evidence>
<dbReference type="SUPFAM" id="SSF54285">
    <property type="entry name" value="MoaD/ThiS"/>
    <property type="match status" value="1"/>
</dbReference>
<evidence type="ECO:0000313" key="4">
    <source>
        <dbReference type="Proteomes" id="UP000198500"/>
    </source>
</evidence>
<dbReference type="RefSeq" id="WP_092568958.1">
    <property type="nucleotide sequence ID" value="NZ_BMXH01000009.1"/>
</dbReference>
<organism evidence="3 4">
    <name type="scientific">Aidingimonas halophila</name>
    <dbReference type="NCBI Taxonomy" id="574349"/>
    <lineage>
        <taxon>Bacteria</taxon>
        <taxon>Pseudomonadati</taxon>
        <taxon>Pseudomonadota</taxon>
        <taxon>Gammaproteobacteria</taxon>
        <taxon>Oceanospirillales</taxon>
        <taxon>Halomonadaceae</taxon>
        <taxon>Aidingimonas</taxon>
    </lineage>
</organism>
<proteinExistence type="inferred from homology"/>
<dbReference type="Proteomes" id="UP000198500">
    <property type="component" value="Unassembled WGS sequence"/>
</dbReference>
<sequence>MVPTERPDIENGEAFLSVEVAFALPERQKIVSLEVSPGTTARQAVVQADMPRHFPDLPESTFLKADLGIFGQALRDPESHVLRDGDRVEIYRPLLIDPKEARARRAAETRSAKRGQR</sequence>
<dbReference type="Gene3D" id="3.10.20.280">
    <property type="entry name" value="RnfH-like"/>
    <property type="match status" value="1"/>
</dbReference>
<accession>A0A1H2Y933</accession>
<dbReference type="Pfam" id="PF03658">
    <property type="entry name" value="Ub-RnfH"/>
    <property type="match status" value="1"/>
</dbReference>
<dbReference type="InterPro" id="IPR037021">
    <property type="entry name" value="RnfH_sf"/>
</dbReference>
<comment type="similarity">
    <text evidence="1 2">Belongs to the UPF0125 (RnfH) family.</text>
</comment>
<dbReference type="PANTHER" id="PTHR37483:SF1">
    <property type="entry name" value="UPF0125 PROTEIN RATB"/>
    <property type="match status" value="1"/>
</dbReference>
<dbReference type="AlphaFoldDB" id="A0A1H2Y933"/>
<reference evidence="3 4" key="1">
    <citation type="submission" date="2016-10" db="EMBL/GenBank/DDBJ databases">
        <authorList>
            <person name="de Groot N.N."/>
        </authorList>
    </citation>
    <scope>NUCLEOTIDE SEQUENCE [LARGE SCALE GENOMIC DNA]</scope>
    <source>
        <strain evidence="3 4">DSM 19219</strain>
    </source>
</reference>
<dbReference type="InterPro" id="IPR016155">
    <property type="entry name" value="Mopterin_synth/thiamin_S_b"/>
</dbReference>
<gene>
    <name evidence="3" type="ORF">SAMN05443545_103394</name>
</gene>
<evidence type="ECO:0000313" key="3">
    <source>
        <dbReference type="EMBL" id="SDX01328.1"/>
    </source>
</evidence>